<dbReference type="GO" id="GO:0020037">
    <property type="term" value="F:heme binding"/>
    <property type="evidence" value="ECO:0007669"/>
    <property type="project" value="InterPro"/>
</dbReference>
<keyword evidence="5" id="KW-0408">Iron</keyword>
<dbReference type="GO" id="GO:0046872">
    <property type="term" value="F:metal ion binding"/>
    <property type="evidence" value="ECO:0007669"/>
    <property type="project" value="UniProtKB-KW"/>
</dbReference>
<dbReference type="PANTHER" id="PTHR39425:SF1">
    <property type="entry name" value="CYTOCHROME C7-LIKE DOMAIN-CONTAINING PROTEIN"/>
    <property type="match status" value="1"/>
</dbReference>
<keyword evidence="2" id="KW-0349">Heme</keyword>
<protein>
    <recommendedName>
        <fullName evidence="6">Class III cytochrome C domain-containing protein</fullName>
    </recommendedName>
</protein>
<feature type="domain" description="Class III cytochrome C" evidence="6">
    <location>
        <begin position="199"/>
        <end position="272"/>
    </location>
</feature>
<dbReference type="GO" id="GO:0009055">
    <property type="term" value="F:electron transfer activity"/>
    <property type="evidence" value="ECO:0007669"/>
    <property type="project" value="InterPro"/>
</dbReference>
<gene>
    <name evidence="7" type="ORF">BFFPPMPJ_00023</name>
</gene>
<evidence type="ECO:0000256" key="2">
    <source>
        <dbReference type="ARBA" id="ARBA00022617"/>
    </source>
</evidence>
<proteinExistence type="predicted"/>
<accession>A0A7H1KNV4</accession>
<evidence type="ECO:0000256" key="3">
    <source>
        <dbReference type="ARBA" id="ARBA00022723"/>
    </source>
</evidence>
<keyword evidence="4" id="KW-0249">Electron transport</keyword>
<keyword evidence="3" id="KW-0479">Metal-binding</keyword>
<dbReference type="Gene3D" id="3.90.10.10">
    <property type="entry name" value="Cytochrome C3"/>
    <property type="match status" value="3"/>
</dbReference>
<organism evidence="7">
    <name type="scientific">uncultured Methanosarcinales archaeon</name>
    <dbReference type="NCBI Taxonomy" id="183757"/>
    <lineage>
        <taxon>Archaea</taxon>
        <taxon>Methanobacteriati</taxon>
        <taxon>Methanobacteriota</taxon>
        <taxon>Stenosarchaea group</taxon>
        <taxon>Methanomicrobia</taxon>
        <taxon>Methanosarcinales</taxon>
        <taxon>environmental samples</taxon>
    </lineage>
</organism>
<evidence type="ECO:0000256" key="1">
    <source>
        <dbReference type="ARBA" id="ARBA00022448"/>
    </source>
</evidence>
<dbReference type="Pfam" id="PF02085">
    <property type="entry name" value="Cytochrom_CIII"/>
    <property type="match status" value="1"/>
</dbReference>
<dbReference type="EMBL" id="MT776527">
    <property type="protein sequence ID" value="QNT35618.1"/>
    <property type="molecule type" value="Genomic_DNA"/>
</dbReference>
<dbReference type="SUPFAM" id="SSF48695">
    <property type="entry name" value="Multiheme cytochromes"/>
    <property type="match status" value="1"/>
</dbReference>
<dbReference type="InterPro" id="IPR020942">
    <property type="entry name" value="Cyt_c_III_dom"/>
</dbReference>
<dbReference type="AlphaFoldDB" id="A0A7H1KNV4"/>
<dbReference type="PANTHER" id="PTHR39425">
    <property type="entry name" value="LIPOPROTEIN CYTOCHROME C"/>
    <property type="match status" value="1"/>
</dbReference>
<evidence type="ECO:0000259" key="6">
    <source>
        <dbReference type="Pfam" id="PF02085"/>
    </source>
</evidence>
<evidence type="ECO:0000313" key="7">
    <source>
        <dbReference type="EMBL" id="QNT35618.1"/>
    </source>
</evidence>
<evidence type="ECO:0000256" key="5">
    <source>
        <dbReference type="ARBA" id="ARBA00023004"/>
    </source>
</evidence>
<sequence>MTSKSCNTLLAVVIMVALTVTVAYGAEVATNTQFASVTLKAADVNCADCHAGDPHAIHEDGLGAGRVTCEACHGEAFDIGIPKCIKCHAGPIHEVHDVSKGADCAICHTGDLDNVHYDLFGGKELVCAHCHGDIIAVHGEGMGSCEKCHKTAPDIVVPTKVAGMTIMCQACHDYDDAASIHGDLSDPLGCYKCHRTAPNSTPAEIPHNLHIPIGVGCDMCHLTSDDKIIIPPCSNCHNAVDIHLLSKIGVSATAPACTVCHGTPPEKVVKETPTAVVTQTEEVPVEVEATAAGKKIPGFEGLLAVTALVITMYWRRRNE</sequence>
<keyword evidence="1" id="KW-0813">Transport</keyword>
<name>A0A7H1KNV4_9EURY</name>
<dbReference type="InterPro" id="IPR036280">
    <property type="entry name" value="Multihaem_cyt_sf"/>
</dbReference>
<reference evidence="7" key="1">
    <citation type="submission" date="2020-07" db="EMBL/GenBank/DDBJ databases">
        <title>Unique genomic features of the anaerobic methanotrophic archaea.</title>
        <authorList>
            <person name="Chadwick G.L."/>
            <person name="Skennerton C.T."/>
            <person name="Laso-Perez R."/>
            <person name="Leu A.O."/>
            <person name="Speth D.R."/>
            <person name="Yu H."/>
            <person name="Morgan-Lang C."/>
            <person name="Hatzenpichler R."/>
            <person name="Goudeau D."/>
            <person name="Malmstrom R."/>
            <person name="Brazelton W.J."/>
            <person name="Woyke T."/>
            <person name="Hallam S.J."/>
            <person name="Tyson G.W."/>
            <person name="Wegener G."/>
            <person name="Boetius A."/>
            <person name="Orphan V."/>
        </authorList>
    </citation>
    <scope>NUCLEOTIDE SEQUENCE</scope>
</reference>
<evidence type="ECO:0000256" key="4">
    <source>
        <dbReference type="ARBA" id="ARBA00022982"/>
    </source>
</evidence>